<evidence type="ECO:0000256" key="1">
    <source>
        <dbReference type="ARBA" id="ARBA00022737"/>
    </source>
</evidence>
<feature type="non-terminal residue" evidence="3">
    <location>
        <position position="145"/>
    </location>
</feature>
<dbReference type="InterPro" id="IPR036572">
    <property type="entry name" value="Doublecortin_dom_sf"/>
</dbReference>
<dbReference type="PANTHER" id="PTHR23004">
    <property type="entry name" value="DOUBLECORTIN DOMAIN CONTAINING 2"/>
    <property type="match status" value="1"/>
</dbReference>
<keyword evidence="1" id="KW-0677">Repeat</keyword>
<gene>
    <name evidence="3" type="ORF">N332_09648</name>
</gene>
<dbReference type="SMART" id="SM00537">
    <property type="entry name" value="DCX"/>
    <property type="match status" value="1"/>
</dbReference>
<dbReference type="AlphaFoldDB" id="A0A091QTI4"/>
<dbReference type="GO" id="GO:0035556">
    <property type="term" value="P:intracellular signal transduction"/>
    <property type="evidence" value="ECO:0007669"/>
    <property type="project" value="InterPro"/>
</dbReference>
<dbReference type="GO" id="GO:0005874">
    <property type="term" value="C:microtubule"/>
    <property type="evidence" value="ECO:0007669"/>
    <property type="project" value="TreeGrafter"/>
</dbReference>
<reference evidence="3 4" key="1">
    <citation type="submission" date="2014-04" db="EMBL/GenBank/DDBJ databases">
        <title>Genome evolution of avian class.</title>
        <authorList>
            <person name="Zhang G."/>
            <person name="Li C."/>
        </authorList>
    </citation>
    <scope>NUCLEOTIDE SEQUENCE [LARGE SCALE GENOMIC DNA]</scope>
    <source>
        <strain evidence="3">BGI_N332</strain>
    </source>
</reference>
<sequence length="145" mass="16406">LSCFHSYLHRGRKGLRGTRNSEGLQFRTPAPRQSNALARWQKPAQLPRTIHVFRNGDLLSPPFQLLLPRSTPLQWEALLARLSEKANLRSGAVNKLCRLDGTQVSGAEQLVDGDFCVAVGNEGYKKLPYFELLVPQDSVCRMLWY</sequence>
<dbReference type="GO" id="GO:0005815">
    <property type="term" value="C:microtubule organizing center"/>
    <property type="evidence" value="ECO:0007669"/>
    <property type="project" value="TreeGrafter"/>
</dbReference>
<feature type="domain" description="Doublecortin" evidence="2">
    <location>
        <begin position="48"/>
        <end position="130"/>
    </location>
</feature>
<dbReference type="PROSITE" id="PS50309">
    <property type="entry name" value="DC"/>
    <property type="match status" value="1"/>
</dbReference>
<dbReference type="Gene3D" id="3.10.20.230">
    <property type="entry name" value="Doublecortin domain"/>
    <property type="match status" value="1"/>
</dbReference>
<dbReference type="SUPFAM" id="SSF89837">
    <property type="entry name" value="Doublecortin (DC)"/>
    <property type="match status" value="1"/>
</dbReference>
<protein>
    <submittedName>
        <fullName evidence="3">Doublecortin domain-containing protein 2B</fullName>
    </submittedName>
</protein>
<dbReference type="Pfam" id="PF03607">
    <property type="entry name" value="DCX"/>
    <property type="match status" value="1"/>
</dbReference>
<dbReference type="FunFam" id="3.10.20.230:FF:000004">
    <property type="entry name" value="Doublecortin domain containing 2"/>
    <property type="match status" value="1"/>
</dbReference>
<evidence type="ECO:0000313" key="4">
    <source>
        <dbReference type="Proteomes" id="UP000053369"/>
    </source>
</evidence>
<dbReference type="PANTHER" id="PTHR23004:SF10">
    <property type="entry name" value="DOUBLECORTIN DOMAIN-CONTAINING PROTEIN 2B"/>
    <property type="match status" value="1"/>
</dbReference>
<dbReference type="InterPro" id="IPR003533">
    <property type="entry name" value="Doublecortin_dom"/>
</dbReference>
<evidence type="ECO:0000259" key="2">
    <source>
        <dbReference type="PROSITE" id="PS50309"/>
    </source>
</evidence>
<name>A0A091QTI4_9AVES</name>
<dbReference type="EMBL" id="KK803182">
    <property type="protein sequence ID" value="KFQ30274.1"/>
    <property type="molecule type" value="Genomic_DNA"/>
</dbReference>
<dbReference type="Proteomes" id="UP000053369">
    <property type="component" value="Unassembled WGS sequence"/>
</dbReference>
<organism evidence="3 4">
    <name type="scientific">Mesitornis unicolor</name>
    <name type="common">brown roatelo</name>
    <dbReference type="NCBI Taxonomy" id="54374"/>
    <lineage>
        <taxon>Eukaryota</taxon>
        <taxon>Metazoa</taxon>
        <taxon>Chordata</taxon>
        <taxon>Craniata</taxon>
        <taxon>Vertebrata</taxon>
        <taxon>Euteleostomi</taxon>
        <taxon>Archelosauria</taxon>
        <taxon>Archosauria</taxon>
        <taxon>Dinosauria</taxon>
        <taxon>Saurischia</taxon>
        <taxon>Theropoda</taxon>
        <taxon>Coelurosauria</taxon>
        <taxon>Aves</taxon>
        <taxon>Neognathae</taxon>
        <taxon>Neoaves</taxon>
        <taxon>Columbimorphae</taxon>
        <taxon>Mesitornithiformes</taxon>
        <taxon>Mesitornithidae</taxon>
        <taxon>Mesitornis</taxon>
    </lineage>
</organism>
<proteinExistence type="predicted"/>
<accession>A0A091QTI4</accession>
<keyword evidence="4" id="KW-1185">Reference proteome</keyword>
<feature type="non-terminal residue" evidence="3">
    <location>
        <position position="1"/>
    </location>
</feature>
<evidence type="ECO:0000313" key="3">
    <source>
        <dbReference type="EMBL" id="KFQ30274.1"/>
    </source>
</evidence>